<organism evidence="1 2">
    <name type="scientific">Deinococcus maricopensis (strain DSM 21211 / LMG 22137 / NRRL B-23946 / LB-34)</name>
    <dbReference type="NCBI Taxonomy" id="709986"/>
    <lineage>
        <taxon>Bacteria</taxon>
        <taxon>Thermotogati</taxon>
        <taxon>Deinococcota</taxon>
        <taxon>Deinococci</taxon>
        <taxon>Deinococcales</taxon>
        <taxon>Deinococcaceae</taxon>
        <taxon>Deinococcus</taxon>
    </lineage>
</organism>
<keyword evidence="2" id="KW-1185">Reference proteome</keyword>
<proteinExistence type="predicted"/>
<accession>E8U7K6</accession>
<dbReference type="Proteomes" id="UP000008635">
    <property type="component" value="Chromosome"/>
</dbReference>
<reference evidence="2" key="2">
    <citation type="submission" date="2011-01" db="EMBL/GenBank/DDBJ databases">
        <title>The complete genome of Deinococcus maricopensis DSM 21211.</title>
        <authorList>
            <consortium name="US DOE Joint Genome Institute (JGI-PGF)"/>
            <person name="Lucas S."/>
            <person name="Copeland A."/>
            <person name="Lapidus A."/>
            <person name="Goodwin L."/>
            <person name="Pitluck S."/>
            <person name="Kyrpides N."/>
            <person name="Mavromatis K."/>
            <person name="Pagani I."/>
            <person name="Ivanova N."/>
            <person name="Ovchinnikova G."/>
            <person name="Zeytun A."/>
            <person name="Detter J.C."/>
            <person name="Han C."/>
            <person name="Land M."/>
            <person name="Hauser L."/>
            <person name="Markowitz V."/>
            <person name="Cheng J.-F."/>
            <person name="Hugenholtz P."/>
            <person name="Woyke T."/>
            <person name="Wu D."/>
            <person name="Pukall R."/>
            <person name="Gehrich-Schroeter G."/>
            <person name="Brambilla E."/>
            <person name="Klenk H.-P."/>
            <person name="Eisen J.A."/>
        </authorList>
    </citation>
    <scope>NUCLEOTIDE SEQUENCE [LARGE SCALE GENOMIC DNA]</scope>
    <source>
        <strain evidence="2">DSM 21211 / LMG 22137 / NRRL B-23946 / LB-34</strain>
    </source>
</reference>
<reference evidence="1 2" key="1">
    <citation type="journal article" date="2011" name="Stand. Genomic Sci.">
        <title>Complete genome sequence of Deinococcus maricopensis type strain (LB-34).</title>
        <authorList>
            <person name="Pukall R."/>
            <person name="Zeytun A."/>
            <person name="Lucas S."/>
            <person name="Lapidus A."/>
            <person name="Hammon N."/>
            <person name="Deshpande S."/>
            <person name="Nolan M."/>
            <person name="Cheng J.F."/>
            <person name="Pitluck S."/>
            <person name="Liolios K."/>
            <person name="Pagani I."/>
            <person name="Mikhailova N."/>
            <person name="Ivanova N."/>
            <person name="Mavromatis K."/>
            <person name="Pati A."/>
            <person name="Tapia R."/>
            <person name="Han C."/>
            <person name="Goodwin L."/>
            <person name="Chen A."/>
            <person name="Palaniappan K."/>
            <person name="Land M."/>
            <person name="Hauser L."/>
            <person name="Chang Y.J."/>
            <person name="Jeffries C.D."/>
            <person name="Brambilla E.M."/>
            <person name="Rohde M."/>
            <person name="Goker M."/>
            <person name="Detter J.C."/>
            <person name="Woyke T."/>
            <person name="Bristow J."/>
            <person name="Eisen J.A."/>
            <person name="Markowitz V."/>
            <person name="Hugenholtz P."/>
            <person name="Kyrpides N.C."/>
            <person name="Klenk H.P."/>
        </authorList>
    </citation>
    <scope>NUCLEOTIDE SEQUENCE [LARGE SCALE GENOMIC DNA]</scope>
    <source>
        <strain evidence="2">DSM 21211 / LMG 22137 / NRRL B-23946 / LB-34</strain>
    </source>
</reference>
<dbReference type="RefSeq" id="WP_013556550.1">
    <property type="nucleotide sequence ID" value="NC_014958.1"/>
</dbReference>
<dbReference type="eggNOG" id="ENOG5033CQX">
    <property type="taxonomic scope" value="Bacteria"/>
</dbReference>
<dbReference type="KEGG" id="dmr:Deima_1395"/>
<gene>
    <name evidence="1" type="ordered locus">Deima_1395</name>
</gene>
<sequence length="133" mass="14701">MTPVDRAELPGMEFDWVAADARGHLAQMQTGGYGGVPDAALSSEELLFELHLLLDEMPVREDLSIPEGTFDAMLADAQRRGLYVYDANEDGTYRRVAAPTQPLTLHDVPERLRGIIPVLPGVFVEREHLSVNT</sequence>
<dbReference type="STRING" id="709986.Deima_1395"/>
<dbReference type="AlphaFoldDB" id="E8U7K6"/>
<dbReference type="HOGENOM" id="CLU_1903245_0_0_0"/>
<dbReference type="OrthoDB" id="69022at2"/>
<evidence type="ECO:0000313" key="1">
    <source>
        <dbReference type="EMBL" id="ADV67045.1"/>
    </source>
</evidence>
<evidence type="ECO:0000313" key="2">
    <source>
        <dbReference type="Proteomes" id="UP000008635"/>
    </source>
</evidence>
<name>E8U7K6_DEIML</name>
<dbReference type="EMBL" id="CP002454">
    <property type="protein sequence ID" value="ADV67045.1"/>
    <property type="molecule type" value="Genomic_DNA"/>
</dbReference>
<protein>
    <submittedName>
        <fullName evidence="1">Uncharacterized protein</fullName>
    </submittedName>
</protein>